<dbReference type="SUPFAM" id="SSF53756">
    <property type="entry name" value="UDP-Glycosyltransferase/glycogen phosphorylase"/>
    <property type="match status" value="1"/>
</dbReference>
<dbReference type="EMBL" id="CP031263">
    <property type="protein sequence ID" value="AXH93542.1"/>
    <property type="molecule type" value="Genomic_DNA"/>
</dbReference>
<reference evidence="1 2" key="2">
    <citation type="submission" date="2018-08" db="EMBL/GenBank/DDBJ databases">
        <title>Streptomyces kandeliansis sp. nov., an endophytic bacterium isolated from mangrove plant.</title>
        <authorList>
            <person name="Wang R."/>
        </authorList>
    </citation>
    <scope>NUCLEOTIDE SEQUENCE [LARGE SCALE GENOMIC DNA]</scope>
    <source>
        <strain evidence="2">H14(2018)</strain>
    </source>
</reference>
<dbReference type="AlphaFoldDB" id="A0A6N3K799"/>
<reference evidence="1 2" key="1">
    <citation type="submission" date="2018-07" db="EMBL/GenBank/DDBJ databases">
        <authorList>
            <person name="Ye Y."/>
        </authorList>
    </citation>
    <scope>NUCLEOTIDE SEQUENCE [LARGE SCALE GENOMIC DNA]</scope>
    <source>
        <strain evidence="2">H14(2018)</strain>
    </source>
</reference>
<dbReference type="Gene3D" id="3.40.50.2000">
    <property type="entry name" value="Glycogen Phosphorylase B"/>
    <property type="match status" value="1"/>
</dbReference>
<protein>
    <submittedName>
        <fullName evidence="1">Glycosyltransferase family 1 protein</fullName>
    </submittedName>
</protein>
<proteinExistence type="predicted"/>
<evidence type="ECO:0000313" key="1">
    <source>
        <dbReference type="EMBL" id="AXH93542.1"/>
    </source>
</evidence>
<name>A0A6N3K799_9ACTN</name>
<dbReference type="Proteomes" id="UP000253958">
    <property type="component" value="Chromosome"/>
</dbReference>
<accession>A0A6N3K799</accession>
<keyword evidence="1" id="KW-0808">Transferase</keyword>
<dbReference type="RefSeq" id="WP_114920811.1">
    <property type="nucleotide sequence ID" value="NZ_CP031263.1"/>
</dbReference>
<organism evidence="1 2">
    <name type="scientific">Micromonospora aurantiaca</name>
    <name type="common">nom. illeg.</name>
    <dbReference type="NCBI Taxonomy" id="47850"/>
    <lineage>
        <taxon>Bacteria</taxon>
        <taxon>Bacillati</taxon>
        <taxon>Actinomycetota</taxon>
        <taxon>Actinomycetes</taxon>
        <taxon>Micromonosporales</taxon>
        <taxon>Micromonosporaceae</taxon>
        <taxon>Micromonospora</taxon>
    </lineage>
</organism>
<evidence type="ECO:0000313" key="2">
    <source>
        <dbReference type="Proteomes" id="UP000253958"/>
    </source>
</evidence>
<gene>
    <name evidence="1" type="ORF">DVH21_28470</name>
</gene>
<sequence>MTDGEPLCEEVLADRIVRFVVAGISAFTTRVAPGFHLPGSYAGHPVGADTRADLIYVLGLLIDAGVTEVAGASLESAVRRLLDDLPADDVEGFSSYRVAETVHRLGGLSRLSAEQAVVARTASRSPGLLAALAEERPRPRRNFHVVLARCLWAHGRLEGGEPDGLDEAMHRARDLFSSTPTGWINDAREPWTQYDIYTPDMYLLAEPFASSIGPPWLAGLTRVITDLDDLVQPGGAVVWGRSVGVLSLAMTIELAAVSLQRRLGPCPDRWRARLAHAVDDLADWFSHGVVTAHQHRSSDRYRGASRRLQLTLDVYGKLLLAAQALRNCPPFPRHPVPAGAQPPANRLVVFDARSRSGAWTVRSRDLCFVLPVMRGESSGYLPVPRRPRLFEQSVSGPPTMIPTVLLTSSPLLVPAGPVRRLDLDDRALTVEHHGWAPVGAAADDRWSMSGRRTATYRTRGRTLVVHEELEFDTDRAVTVGLAVGDNAEQPLRLATEPTGSHLTVDTEGMAEWYGHWGAVSRVQQVEFICRQTFAFTWRLTRGLRIASTDLDHQYNQALYGPLVGAAAVLPAGDCDAGLTDRLRGMDVLHLAWPERWSGADPKRTAAAIRRVRAAGVRVVWTQHNLLPHRRKDRSGFESYALWAMEADLVLHHSEYGKAVAQEHFAYGAHTRHLVIPHGAWTAHYDDFRSVTRAEVEQEEGWPSAKLRLAVIGQPRAEKDVRSVVKAVEACNRDDVHLVARAPTGTTSADSRITVEYGHLPDRRFRRRMAAFDAIVLPFTSEGMLATGTVFDCIGGGTAALTSDWGFLNEVLGDVGIRYGRTANDLAACIDNLTDTRLTQARIAMTGLRRDYDWSAIAKQTLAAMEDL</sequence>
<dbReference type="GO" id="GO:0016740">
    <property type="term" value="F:transferase activity"/>
    <property type="evidence" value="ECO:0007669"/>
    <property type="project" value="UniProtKB-KW"/>
</dbReference>